<proteinExistence type="predicted"/>
<keyword evidence="2" id="KW-1185">Reference proteome</keyword>
<gene>
    <name evidence="1" type="ORF">OP10G_4120</name>
</gene>
<sequence length="96" mass="10354">MAVRIEKQIGLSKERSAYLQALALRRNVPVEALVGTLVGEAIDELRGKSEKVAGLVPVEIGYNSLATADLSNWGPEDLEPNPALYRMQGETAAFGE</sequence>
<accession>A0A068NVD9</accession>
<name>A0A068NVD9_FIMGI</name>
<evidence type="ECO:0000313" key="1">
    <source>
        <dbReference type="EMBL" id="AIE87488.1"/>
    </source>
</evidence>
<dbReference type="EMBL" id="CP007139">
    <property type="protein sequence ID" value="AIE87488.1"/>
    <property type="molecule type" value="Genomic_DNA"/>
</dbReference>
<dbReference type="STRING" id="661478.OP10G_4120"/>
<dbReference type="AlphaFoldDB" id="A0A068NVD9"/>
<protein>
    <submittedName>
        <fullName evidence="1">Uncharacterized protein</fullName>
    </submittedName>
</protein>
<reference evidence="1 2" key="1">
    <citation type="journal article" date="2014" name="PLoS ONE">
        <title>The first complete genome sequence of the class fimbriimonadia in the phylum armatimonadetes.</title>
        <authorList>
            <person name="Hu Z.Y."/>
            <person name="Wang Y.Z."/>
            <person name="Im W.T."/>
            <person name="Wang S.Y."/>
            <person name="Zhao G.P."/>
            <person name="Zheng H.J."/>
            <person name="Quan Z.X."/>
        </authorList>
    </citation>
    <scope>NUCLEOTIDE SEQUENCE [LARGE SCALE GENOMIC DNA]</scope>
    <source>
        <strain evidence="1">Gsoil 348</strain>
    </source>
</reference>
<organism evidence="1 2">
    <name type="scientific">Fimbriimonas ginsengisoli Gsoil 348</name>
    <dbReference type="NCBI Taxonomy" id="661478"/>
    <lineage>
        <taxon>Bacteria</taxon>
        <taxon>Bacillati</taxon>
        <taxon>Armatimonadota</taxon>
        <taxon>Fimbriimonadia</taxon>
        <taxon>Fimbriimonadales</taxon>
        <taxon>Fimbriimonadaceae</taxon>
        <taxon>Fimbriimonas</taxon>
    </lineage>
</organism>
<dbReference type="Proteomes" id="UP000027982">
    <property type="component" value="Chromosome"/>
</dbReference>
<dbReference type="HOGENOM" id="CLU_2355579_0_0_0"/>
<evidence type="ECO:0000313" key="2">
    <source>
        <dbReference type="Proteomes" id="UP000027982"/>
    </source>
</evidence>
<dbReference type="KEGG" id="fgi:OP10G_4120"/>
<dbReference type="RefSeq" id="WP_025228613.1">
    <property type="nucleotide sequence ID" value="NZ_CP007139.1"/>
</dbReference>